<dbReference type="Gene3D" id="1.10.375.10">
    <property type="entry name" value="Human Immunodeficiency Virus Type 1 Capsid Protein"/>
    <property type="match status" value="1"/>
</dbReference>
<dbReference type="OrthoDB" id="9398000at2759"/>
<dbReference type="PANTHER" id="PTHR40389">
    <property type="entry name" value="ENDOGENOUS RETROVIRUS GROUP K MEMBER 24 GAG POLYPROTEIN-RELATED"/>
    <property type="match status" value="1"/>
</dbReference>
<evidence type="ECO:0000313" key="3">
    <source>
        <dbReference type="EMBL" id="TRZ08250.1"/>
    </source>
</evidence>
<keyword evidence="4" id="KW-1185">Reference proteome</keyword>
<dbReference type="AlphaFoldDB" id="A0A8K1D976"/>
<dbReference type="InterPro" id="IPR010661">
    <property type="entry name" value="RVT_thumb"/>
</dbReference>
<dbReference type="PANTHER" id="PTHR40389:SF3">
    <property type="entry name" value="IGE-BINDING PROTEIN"/>
    <property type="match status" value="1"/>
</dbReference>
<gene>
    <name evidence="3" type="ORF">HGM15179_018857</name>
</gene>
<dbReference type="Pfam" id="PF00607">
    <property type="entry name" value="Gag_p24"/>
    <property type="match status" value="1"/>
</dbReference>
<proteinExistence type="predicted"/>
<dbReference type="InterPro" id="IPR050195">
    <property type="entry name" value="Primate_lentivir_Gag_pol-like"/>
</dbReference>
<protein>
    <recommendedName>
        <fullName evidence="2">Reverse transcriptase thumb domain-containing protein</fullName>
    </recommendedName>
</protein>
<name>A0A8K1D976_9PASS</name>
<dbReference type="EMBL" id="SWJQ01001418">
    <property type="protein sequence ID" value="TRZ08250.1"/>
    <property type="molecule type" value="Genomic_DNA"/>
</dbReference>
<feature type="compositionally biased region" description="Polar residues" evidence="1">
    <location>
        <begin position="1"/>
        <end position="19"/>
    </location>
</feature>
<feature type="region of interest" description="Disordered" evidence="1">
    <location>
        <begin position="1"/>
        <end position="28"/>
    </location>
</feature>
<dbReference type="SUPFAM" id="SSF56672">
    <property type="entry name" value="DNA/RNA polymerases"/>
    <property type="match status" value="1"/>
</dbReference>
<evidence type="ECO:0000256" key="1">
    <source>
        <dbReference type="SAM" id="MobiDB-lite"/>
    </source>
</evidence>
<dbReference type="Gene3D" id="3.30.70.270">
    <property type="match status" value="1"/>
</dbReference>
<evidence type="ECO:0000313" key="4">
    <source>
        <dbReference type="Proteomes" id="UP000796761"/>
    </source>
</evidence>
<dbReference type="Pfam" id="PF06817">
    <property type="entry name" value="RVT_thumb"/>
    <property type="match status" value="1"/>
</dbReference>
<dbReference type="Proteomes" id="UP000796761">
    <property type="component" value="Unassembled WGS sequence"/>
</dbReference>
<dbReference type="InterPro" id="IPR043128">
    <property type="entry name" value="Rev_trsase/Diguanyl_cyclase"/>
</dbReference>
<comment type="caution">
    <text evidence="3">The sequence shown here is derived from an EMBL/GenBank/DDBJ whole genome shotgun (WGS) entry which is preliminary data.</text>
</comment>
<feature type="domain" description="Reverse transcriptase thumb" evidence="2">
    <location>
        <begin position="358"/>
        <end position="418"/>
    </location>
</feature>
<dbReference type="InterPro" id="IPR008919">
    <property type="entry name" value="Retrov_capsid_N"/>
</dbReference>
<organism evidence="3 4">
    <name type="scientific">Zosterops borbonicus</name>
    <dbReference type="NCBI Taxonomy" id="364589"/>
    <lineage>
        <taxon>Eukaryota</taxon>
        <taxon>Metazoa</taxon>
        <taxon>Chordata</taxon>
        <taxon>Craniata</taxon>
        <taxon>Vertebrata</taxon>
        <taxon>Euteleostomi</taxon>
        <taxon>Archelosauria</taxon>
        <taxon>Archosauria</taxon>
        <taxon>Dinosauria</taxon>
        <taxon>Saurischia</taxon>
        <taxon>Theropoda</taxon>
        <taxon>Coelurosauria</taxon>
        <taxon>Aves</taxon>
        <taxon>Neognathae</taxon>
        <taxon>Neoaves</taxon>
        <taxon>Telluraves</taxon>
        <taxon>Australaves</taxon>
        <taxon>Passeriformes</taxon>
        <taxon>Sylvioidea</taxon>
        <taxon>Zosteropidae</taxon>
        <taxon>Zosterops</taxon>
    </lineage>
</organism>
<dbReference type="InterPro" id="IPR043502">
    <property type="entry name" value="DNA/RNA_pol_sf"/>
</dbReference>
<accession>A0A8K1D976</accession>
<dbReference type="GO" id="GO:0016032">
    <property type="term" value="P:viral process"/>
    <property type="evidence" value="ECO:0007669"/>
    <property type="project" value="InterPro"/>
</dbReference>
<evidence type="ECO:0000259" key="2">
    <source>
        <dbReference type="Pfam" id="PF06817"/>
    </source>
</evidence>
<dbReference type="SUPFAM" id="SSF47943">
    <property type="entry name" value="Retrovirus capsid protein, N-terminal core domain"/>
    <property type="match status" value="1"/>
</dbReference>
<sequence>MTQATGSGVDQAVSASQSMGKEPEWEAQAQSYALQTPEVLAADVGASAEGVEIPEALAEPSGFVRAIKYQGVSMDKVPTPQLGVREIPKREITLMDEGITSQEDVDKQQMQADSRRGEAALALQLQQLIPISEDSKISDAQVSSATDWTEIKKKALKEFNLTGRRSLALPVTYDAQGQNPRWERLDHDVIKELAKAICDNGLGSPYFKQLLKATFNIYDLISFDLKSIASMILTDSQVLTWEAKWRRALEELRNKYRGGPHAGITVVRMAGDPPDDEPGKDRSSILGLIIYPSIIYANCNEESAVLAKPLRPPLVIPENTSIAKAVALPSHAVEQVMPVLRQQDFSLDDAPRFAVSIILQKIQINNLQDLQQLLGEINWMRPILGITNDELTSLFNLLRGDCNIKSPRTLTPEAQKAL</sequence>
<dbReference type="GO" id="GO:0003964">
    <property type="term" value="F:RNA-directed DNA polymerase activity"/>
    <property type="evidence" value="ECO:0007669"/>
    <property type="project" value="InterPro"/>
</dbReference>
<reference evidence="3" key="1">
    <citation type="submission" date="2019-04" db="EMBL/GenBank/DDBJ databases">
        <title>Genome assembly of Zosterops borbonicus 15179.</title>
        <authorList>
            <person name="Leroy T."/>
            <person name="Anselmetti Y."/>
            <person name="Tilak M.-K."/>
            <person name="Nabholz B."/>
        </authorList>
    </citation>
    <scope>NUCLEOTIDE SEQUENCE</scope>
    <source>
        <strain evidence="3">HGM_15179</strain>
        <tissue evidence="3">Muscle</tissue>
    </source>
</reference>